<dbReference type="CDD" id="cd07823">
    <property type="entry name" value="SRPBCC_5"/>
    <property type="match status" value="1"/>
</dbReference>
<keyword evidence="2" id="KW-0472">Membrane</keyword>
<keyword evidence="2" id="KW-1133">Transmembrane helix</keyword>
<evidence type="ECO:0000313" key="4">
    <source>
        <dbReference type="Proteomes" id="UP001597063"/>
    </source>
</evidence>
<dbReference type="PANTHER" id="PTHR38588">
    <property type="entry name" value="BLL0334 PROTEIN"/>
    <property type="match status" value="1"/>
</dbReference>
<accession>A0ABW2XGE6</accession>
<feature type="transmembrane region" description="Helical" evidence="2">
    <location>
        <begin position="302"/>
        <end position="320"/>
    </location>
</feature>
<organism evidence="3 4">
    <name type="scientific">Actinomadura fibrosa</name>
    <dbReference type="NCBI Taxonomy" id="111802"/>
    <lineage>
        <taxon>Bacteria</taxon>
        <taxon>Bacillati</taxon>
        <taxon>Actinomycetota</taxon>
        <taxon>Actinomycetes</taxon>
        <taxon>Streptosporangiales</taxon>
        <taxon>Thermomonosporaceae</taxon>
        <taxon>Actinomadura</taxon>
    </lineage>
</organism>
<dbReference type="Proteomes" id="UP001597063">
    <property type="component" value="Unassembled WGS sequence"/>
</dbReference>
<protein>
    <submittedName>
        <fullName evidence="3">SRPBCC domain-containing protein</fullName>
    </submittedName>
</protein>
<evidence type="ECO:0000256" key="2">
    <source>
        <dbReference type="SAM" id="Phobius"/>
    </source>
</evidence>
<reference evidence="4" key="1">
    <citation type="journal article" date="2019" name="Int. J. Syst. Evol. Microbiol.">
        <title>The Global Catalogue of Microorganisms (GCM) 10K type strain sequencing project: providing services to taxonomists for standard genome sequencing and annotation.</title>
        <authorList>
            <consortium name="The Broad Institute Genomics Platform"/>
            <consortium name="The Broad Institute Genome Sequencing Center for Infectious Disease"/>
            <person name="Wu L."/>
            <person name="Ma J."/>
        </authorList>
    </citation>
    <scope>NUCLEOTIDE SEQUENCE [LARGE SCALE GENOMIC DNA]</scope>
    <source>
        <strain evidence="4">JCM 9371</strain>
    </source>
</reference>
<dbReference type="Pfam" id="PF06240">
    <property type="entry name" value="COXG"/>
    <property type="match status" value="1"/>
</dbReference>
<dbReference type="Gene3D" id="3.30.530.20">
    <property type="match status" value="1"/>
</dbReference>
<dbReference type="SUPFAM" id="SSF55961">
    <property type="entry name" value="Bet v1-like"/>
    <property type="match status" value="1"/>
</dbReference>
<name>A0ABW2XGE6_9ACTN</name>
<comment type="caution">
    <text evidence="3">The sequence shown here is derived from an EMBL/GenBank/DDBJ whole genome shotgun (WGS) entry which is preliminary data.</text>
</comment>
<proteinExistence type="predicted"/>
<sequence>MELDHDFTVPVPVDQAWAVLLDVERVAHCMPGATLDSVEGEEYAGRMKVKVGAMAITYRGTARIVAADEASRTVTLEAAAKEARGPGTASATVQARLEEAGGTTRVRVHTKLNVTGRPAQFGRNILSEVGSKIIARFAKALAEELEAGTGTPQADTPVASPPVADTPVAETPVSQTPVAETPVTDAAEADTPVTGTPIAGTADTVAAGSGADQPEPPTAAKNTTTDVPSAGTPNTTAPSTPATGPAAASSGAAGAGATDAGAAGEGSGGAGARAVRAVRPVREEDDAIDLLEVAGPSLVKRAVPAAGALVAVVLAVRFAVRRRKGRKGR</sequence>
<feature type="compositionally biased region" description="Low complexity" evidence="1">
    <location>
        <begin position="228"/>
        <end position="262"/>
    </location>
</feature>
<keyword evidence="2" id="KW-0812">Transmembrane</keyword>
<feature type="region of interest" description="Disordered" evidence="1">
    <location>
        <begin position="148"/>
        <end position="274"/>
    </location>
</feature>
<evidence type="ECO:0000313" key="3">
    <source>
        <dbReference type="EMBL" id="MFD0685547.1"/>
    </source>
</evidence>
<dbReference type="PANTHER" id="PTHR38588:SF1">
    <property type="entry name" value="BLL0334 PROTEIN"/>
    <property type="match status" value="1"/>
</dbReference>
<dbReference type="RefSeq" id="WP_207399466.1">
    <property type="nucleotide sequence ID" value="NZ_CAACUY010000006.1"/>
</dbReference>
<dbReference type="InterPro" id="IPR010419">
    <property type="entry name" value="CO_DH_gsu"/>
</dbReference>
<keyword evidence="4" id="KW-1185">Reference proteome</keyword>
<dbReference type="InterPro" id="IPR023393">
    <property type="entry name" value="START-like_dom_sf"/>
</dbReference>
<dbReference type="EMBL" id="JBHTGP010000006">
    <property type="protein sequence ID" value="MFD0685547.1"/>
    <property type="molecule type" value="Genomic_DNA"/>
</dbReference>
<gene>
    <name evidence="3" type="ORF">ACFQZM_13630</name>
</gene>
<evidence type="ECO:0000256" key="1">
    <source>
        <dbReference type="SAM" id="MobiDB-lite"/>
    </source>
</evidence>